<keyword evidence="1" id="KW-1133">Transmembrane helix</keyword>
<feature type="transmembrane region" description="Helical" evidence="1">
    <location>
        <begin position="26"/>
        <end position="44"/>
    </location>
</feature>
<comment type="caution">
    <text evidence="2">The sequence shown here is derived from an EMBL/GenBank/DDBJ whole genome shotgun (WGS) entry which is preliminary data.</text>
</comment>
<evidence type="ECO:0000256" key="1">
    <source>
        <dbReference type="SAM" id="Phobius"/>
    </source>
</evidence>
<protein>
    <submittedName>
        <fullName evidence="2">Uncharacterized protein</fullName>
    </submittedName>
</protein>
<keyword evidence="3" id="KW-1185">Reference proteome</keyword>
<gene>
    <name evidence="2" type="ORF">DEM34_02140</name>
</gene>
<dbReference type="Proteomes" id="UP000245474">
    <property type="component" value="Unassembled WGS sequence"/>
</dbReference>
<name>A0A2U2N7Q6_9GAMM</name>
<proteinExistence type="predicted"/>
<evidence type="ECO:0000313" key="3">
    <source>
        <dbReference type="Proteomes" id="UP000245474"/>
    </source>
</evidence>
<reference evidence="2 3" key="1">
    <citation type="submission" date="2018-05" db="EMBL/GenBank/DDBJ databases">
        <title>Spiribacter halobius sp. nov., a moderately halophilic bacterium isolated from marine solar saltern.</title>
        <authorList>
            <person name="Zheng W.-S."/>
            <person name="Lu D.-C."/>
            <person name="Du Z.-J."/>
        </authorList>
    </citation>
    <scope>NUCLEOTIDE SEQUENCE [LARGE SCALE GENOMIC DNA]</scope>
    <source>
        <strain evidence="2 3">E85</strain>
    </source>
</reference>
<evidence type="ECO:0000313" key="2">
    <source>
        <dbReference type="EMBL" id="PWG65103.1"/>
    </source>
</evidence>
<organism evidence="2 3">
    <name type="scientific">Sediminicurvatus halobius</name>
    <dbReference type="NCBI Taxonomy" id="2182432"/>
    <lineage>
        <taxon>Bacteria</taxon>
        <taxon>Pseudomonadati</taxon>
        <taxon>Pseudomonadota</taxon>
        <taxon>Gammaproteobacteria</taxon>
        <taxon>Chromatiales</taxon>
        <taxon>Ectothiorhodospiraceae</taxon>
        <taxon>Sediminicurvatus</taxon>
    </lineage>
</organism>
<accession>A0A2U2N7Q6</accession>
<sequence length="78" mass="8481">MIQLLALVAFAVLALAAFAFGALLFLLVLGAGLLLAVVGILRGGQVRWQVRRRRTPAPDGRVIEGEYRRNGDVGQRPR</sequence>
<keyword evidence="1" id="KW-0812">Transmembrane</keyword>
<dbReference type="AlphaFoldDB" id="A0A2U2N7Q6"/>
<dbReference type="EMBL" id="QFFI01000003">
    <property type="protein sequence ID" value="PWG65103.1"/>
    <property type="molecule type" value="Genomic_DNA"/>
</dbReference>
<keyword evidence="1" id="KW-0472">Membrane</keyword>